<feature type="transmembrane region" description="Helical" evidence="1">
    <location>
        <begin position="16"/>
        <end position="35"/>
    </location>
</feature>
<keyword evidence="1" id="KW-1133">Transmembrane helix</keyword>
<reference evidence="2 3" key="1">
    <citation type="submission" date="2019-06" db="EMBL/GenBank/DDBJ databases">
        <title>Metagenome assembled Genome of Spiribacter salinus SL48-SHIP from the microbial mat of Salt Lake 48 (Novosibirsk region, Russia).</title>
        <authorList>
            <person name="Shipova A."/>
            <person name="Rozanov A.S."/>
            <person name="Bryanskaya A.V."/>
            <person name="Peltek S.E."/>
        </authorList>
    </citation>
    <scope>NUCLEOTIDE SEQUENCE [LARGE SCALE GENOMIC DNA]</scope>
    <source>
        <strain evidence="2">SL48-SHIP-2</strain>
    </source>
</reference>
<dbReference type="AlphaFoldDB" id="A0A540VJK1"/>
<evidence type="ECO:0000313" key="2">
    <source>
        <dbReference type="EMBL" id="TQE96896.1"/>
    </source>
</evidence>
<gene>
    <name evidence="2" type="ORF">FKY71_16380</name>
</gene>
<organism evidence="2 3">
    <name type="scientific">Spiribacter salinus</name>
    <dbReference type="NCBI Taxonomy" id="1335746"/>
    <lineage>
        <taxon>Bacteria</taxon>
        <taxon>Pseudomonadati</taxon>
        <taxon>Pseudomonadota</taxon>
        <taxon>Gammaproteobacteria</taxon>
        <taxon>Chromatiales</taxon>
        <taxon>Ectothiorhodospiraceae</taxon>
        <taxon>Spiribacter</taxon>
    </lineage>
</organism>
<name>A0A540VJK1_9GAMM</name>
<dbReference type="EMBL" id="VIFK01000326">
    <property type="protein sequence ID" value="TQE96896.1"/>
    <property type="molecule type" value="Genomic_DNA"/>
</dbReference>
<proteinExistence type="predicted"/>
<feature type="transmembrane region" description="Helical" evidence="1">
    <location>
        <begin position="47"/>
        <end position="67"/>
    </location>
</feature>
<comment type="caution">
    <text evidence="2">The sequence shown here is derived from an EMBL/GenBank/DDBJ whole genome shotgun (WGS) entry which is preliminary data.</text>
</comment>
<sequence length="72" mass="8018">MTDHPNPAARWFHRRVMAYLCLSGSLLYPLLILATDSKTLADMAWTFYGFTGSVVAMYTGATIVESFRAVRG</sequence>
<dbReference type="Proteomes" id="UP000315400">
    <property type="component" value="Unassembled WGS sequence"/>
</dbReference>
<evidence type="ECO:0000313" key="3">
    <source>
        <dbReference type="Proteomes" id="UP000315400"/>
    </source>
</evidence>
<evidence type="ECO:0000256" key="1">
    <source>
        <dbReference type="SAM" id="Phobius"/>
    </source>
</evidence>
<keyword evidence="1" id="KW-0472">Membrane</keyword>
<keyword evidence="1" id="KW-0812">Transmembrane</keyword>
<protein>
    <submittedName>
        <fullName evidence="2">Uncharacterized protein</fullName>
    </submittedName>
</protein>
<accession>A0A540VJK1</accession>